<dbReference type="CDD" id="cd03443">
    <property type="entry name" value="PaaI_thioesterase"/>
    <property type="match status" value="1"/>
</dbReference>
<reference evidence="3" key="1">
    <citation type="submission" date="2006-08" db="EMBL/GenBank/DDBJ databases">
        <title>Complete sequence of Alkalilimnicola ehrilichei MLHE-1.</title>
        <authorList>
            <person name="Copeland A."/>
            <person name="Lucas S."/>
            <person name="Lapidus A."/>
            <person name="Barry K."/>
            <person name="Detter J.C."/>
            <person name="Glavina del Rio T."/>
            <person name="Hammon N."/>
            <person name="Israni S."/>
            <person name="Dalin E."/>
            <person name="Tice H."/>
            <person name="Pitluck S."/>
            <person name="Sims D."/>
            <person name="Brettin T."/>
            <person name="Bruce D."/>
            <person name="Han C."/>
            <person name="Tapia R."/>
            <person name="Gilna P."/>
            <person name="Schmutz J."/>
            <person name="Larimer F."/>
            <person name="Land M."/>
            <person name="Hauser L."/>
            <person name="Kyrpides N."/>
            <person name="Mikhailova N."/>
            <person name="Oremland R.S."/>
            <person name="Hoeft S.E."/>
            <person name="Switzer-Blum J."/>
            <person name="Kulp T."/>
            <person name="King G."/>
            <person name="Tabita R."/>
            <person name="Witte B."/>
            <person name="Santini J.M."/>
            <person name="Basu P."/>
            <person name="Hollibaugh J.T."/>
            <person name="Xie G."/>
            <person name="Stolz J.F."/>
            <person name="Richardson P."/>
        </authorList>
    </citation>
    <scope>NUCLEOTIDE SEQUENCE [LARGE SCALE GENOMIC DNA]</scope>
    <source>
        <strain evidence="3">ATCC BAA-1101 / DSM 17681 / MLHE-1</strain>
    </source>
</reference>
<dbReference type="Proteomes" id="UP000001962">
    <property type="component" value="Chromosome"/>
</dbReference>
<organism evidence="2 3">
    <name type="scientific">Alkalilimnicola ehrlichii (strain ATCC BAA-1101 / DSM 17681 / MLHE-1)</name>
    <dbReference type="NCBI Taxonomy" id="187272"/>
    <lineage>
        <taxon>Bacteria</taxon>
        <taxon>Pseudomonadati</taxon>
        <taxon>Pseudomonadota</taxon>
        <taxon>Gammaproteobacteria</taxon>
        <taxon>Chromatiales</taxon>
        <taxon>Ectothiorhodospiraceae</taxon>
        <taxon>Alkalilimnicola</taxon>
    </lineage>
</organism>
<proteinExistence type="predicted"/>
<evidence type="ECO:0000313" key="2">
    <source>
        <dbReference type="EMBL" id="ABI56234.1"/>
    </source>
</evidence>
<sequence>MNEHNLQPSLEALRDQLRGWPYARLIGMGVELRNGGLGFRLTYRDELIGNPALPAIHGGVLGGFMELAAQAQILWEVGHELEGLPRVVDFSIDYLRPGRPEDVMADCRVWRQGQRVANIAVVAWQGDPERIIATARGHFLMPAAAHPPRS</sequence>
<dbReference type="AlphaFoldDB" id="Q0AAA3"/>
<dbReference type="GO" id="GO:0016790">
    <property type="term" value="F:thiolester hydrolase activity"/>
    <property type="evidence" value="ECO:0007669"/>
    <property type="project" value="UniProtKB-ARBA"/>
</dbReference>
<dbReference type="InterPro" id="IPR029069">
    <property type="entry name" value="HotDog_dom_sf"/>
</dbReference>
<protein>
    <submittedName>
        <fullName evidence="2">Thioesterase superfamily protein</fullName>
    </submittedName>
</protein>
<dbReference type="SUPFAM" id="SSF54637">
    <property type="entry name" value="Thioesterase/thiol ester dehydrase-isomerase"/>
    <property type="match status" value="1"/>
</dbReference>
<dbReference type="OrthoDB" id="9813158at2"/>
<dbReference type="RefSeq" id="WP_011628629.1">
    <property type="nucleotide sequence ID" value="NC_008340.1"/>
</dbReference>
<dbReference type="KEGG" id="aeh:Mlg_0880"/>
<name>Q0AAA3_ALKEH</name>
<feature type="domain" description="Thioesterase" evidence="1">
    <location>
        <begin position="56"/>
        <end position="130"/>
    </location>
</feature>
<dbReference type="EMBL" id="CP000453">
    <property type="protein sequence ID" value="ABI56234.1"/>
    <property type="molecule type" value="Genomic_DNA"/>
</dbReference>
<dbReference type="HOGENOM" id="CLU_089876_9_0_6"/>
<dbReference type="Pfam" id="PF03061">
    <property type="entry name" value="4HBT"/>
    <property type="match status" value="1"/>
</dbReference>
<dbReference type="eggNOG" id="COG2050">
    <property type="taxonomic scope" value="Bacteria"/>
</dbReference>
<evidence type="ECO:0000313" key="3">
    <source>
        <dbReference type="Proteomes" id="UP000001962"/>
    </source>
</evidence>
<keyword evidence="3" id="KW-1185">Reference proteome</keyword>
<evidence type="ECO:0000259" key="1">
    <source>
        <dbReference type="Pfam" id="PF03061"/>
    </source>
</evidence>
<dbReference type="InterPro" id="IPR006683">
    <property type="entry name" value="Thioestr_dom"/>
</dbReference>
<dbReference type="Gene3D" id="3.10.129.10">
    <property type="entry name" value="Hotdog Thioesterase"/>
    <property type="match status" value="1"/>
</dbReference>
<gene>
    <name evidence="2" type="ordered locus">Mlg_0880</name>
</gene>
<accession>Q0AAA3</accession>